<accession>A0A934VDS5</accession>
<evidence type="ECO:0000313" key="3">
    <source>
        <dbReference type="EMBL" id="MBK1817854.1"/>
    </source>
</evidence>
<organism evidence="3 4">
    <name type="scientific">Luteolibacter yonseiensis</name>
    <dbReference type="NCBI Taxonomy" id="1144680"/>
    <lineage>
        <taxon>Bacteria</taxon>
        <taxon>Pseudomonadati</taxon>
        <taxon>Verrucomicrobiota</taxon>
        <taxon>Verrucomicrobiia</taxon>
        <taxon>Verrucomicrobiales</taxon>
        <taxon>Verrucomicrobiaceae</taxon>
        <taxon>Luteolibacter</taxon>
    </lineage>
</organism>
<feature type="compositionally biased region" description="Basic residues" evidence="1">
    <location>
        <begin position="172"/>
        <end position="187"/>
    </location>
</feature>
<feature type="region of interest" description="Disordered" evidence="1">
    <location>
        <begin position="134"/>
        <end position="187"/>
    </location>
</feature>
<comment type="caution">
    <text evidence="3">The sequence shown here is derived from an EMBL/GenBank/DDBJ whole genome shotgun (WGS) entry which is preliminary data.</text>
</comment>
<keyword evidence="2" id="KW-0472">Membrane</keyword>
<evidence type="ECO:0000313" key="4">
    <source>
        <dbReference type="Proteomes" id="UP000600139"/>
    </source>
</evidence>
<evidence type="ECO:0000256" key="1">
    <source>
        <dbReference type="SAM" id="MobiDB-lite"/>
    </source>
</evidence>
<feature type="compositionally biased region" description="Pro residues" evidence="1">
    <location>
        <begin position="151"/>
        <end position="160"/>
    </location>
</feature>
<keyword evidence="2" id="KW-1133">Transmembrane helix</keyword>
<feature type="transmembrane region" description="Helical" evidence="2">
    <location>
        <begin position="15"/>
        <end position="42"/>
    </location>
</feature>
<evidence type="ECO:0000256" key="2">
    <source>
        <dbReference type="SAM" id="Phobius"/>
    </source>
</evidence>
<sequence length="187" mass="20439">MNEPPLRPRARKAPVIVITAIITTVVVSILWIVGLTGVSHYFSRNTPTFAVKIDAPSHAEVGEVITLHVKIRNPDDVVQSLDNIGISDSLFDGFKVVGVSPDASVARQLGSGSSYTFHKKHSPGMRRWMSHSIWKRSNPAPGPATSISIPRPKPTSPLPRPSASTPPEIVPRTRKRTTRPKNHLSHT</sequence>
<keyword evidence="2" id="KW-0812">Transmembrane</keyword>
<reference evidence="3" key="1">
    <citation type="submission" date="2021-01" db="EMBL/GenBank/DDBJ databases">
        <title>Modified the classification status of verrucomicrobia.</title>
        <authorList>
            <person name="Feng X."/>
        </authorList>
    </citation>
    <scope>NUCLEOTIDE SEQUENCE</scope>
    <source>
        <strain evidence="3">JCM 18052</strain>
    </source>
</reference>
<dbReference type="EMBL" id="JAENIK010000012">
    <property type="protein sequence ID" value="MBK1817854.1"/>
    <property type="molecule type" value="Genomic_DNA"/>
</dbReference>
<name>A0A934VDS5_9BACT</name>
<protein>
    <submittedName>
        <fullName evidence="3">Uncharacterized protein</fullName>
    </submittedName>
</protein>
<dbReference type="RefSeq" id="WP_200352782.1">
    <property type="nucleotide sequence ID" value="NZ_BAABHZ010000001.1"/>
</dbReference>
<dbReference type="Proteomes" id="UP000600139">
    <property type="component" value="Unassembled WGS sequence"/>
</dbReference>
<keyword evidence="4" id="KW-1185">Reference proteome</keyword>
<gene>
    <name evidence="3" type="ORF">JIN84_19695</name>
</gene>
<dbReference type="AlphaFoldDB" id="A0A934VDS5"/>
<proteinExistence type="predicted"/>